<dbReference type="Proteomes" id="UP000234345">
    <property type="component" value="Unassembled WGS sequence"/>
</dbReference>
<evidence type="ECO:0000313" key="2">
    <source>
        <dbReference type="Proteomes" id="UP000234345"/>
    </source>
</evidence>
<organism evidence="1 2">
    <name type="scientific">Xanthomonas campestris pv. phaseoli</name>
    <dbReference type="NCBI Taxonomy" id="317013"/>
    <lineage>
        <taxon>Bacteria</taxon>
        <taxon>Pseudomonadati</taxon>
        <taxon>Pseudomonadota</taxon>
        <taxon>Gammaproteobacteria</taxon>
        <taxon>Lysobacterales</taxon>
        <taxon>Lysobacteraceae</taxon>
        <taxon>Xanthomonas</taxon>
    </lineage>
</organism>
<dbReference type="EMBL" id="OCZC01000043">
    <property type="protein sequence ID" value="SOO22655.1"/>
    <property type="molecule type" value="Genomic_DNA"/>
</dbReference>
<comment type="caution">
    <text evidence="1">The sequence shown here is derived from an EMBL/GenBank/DDBJ whole genome shotgun (WGS) entry which is preliminary data.</text>
</comment>
<proteinExistence type="predicted"/>
<dbReference type="AlphaFoldDB" id="A0A7Z7IW25"/>
<name>A0A7Z7IW25_XANCH</name>
<reference evidence="1 2" key="1">
    <citation type="submission" date="2017-10" db="EMBL/GenBank/DDBJ databases">
        <authorList>
            <person name="Regsiter A."/>
            <person name="William W."/>
        </authorList>
    </citation>
    <scope>NUCLEOTIDE SEQUENCE [LARGE SCALE GENOMIC DNA]</scope>
    <source>
        <strain evidence="1 2">CFBP6991</strain>
    </source>
</reference>
<gene>
    <name evidence="1" type="ORF">XFF6991_150419</name>
</gene>
<accession>A0A7Z7IW25</accession>
<sequence>MLACLCIALGTARTYLRFRPANKRWRSRQAGAAGIRCGMYHSYTAVLNARSAPTWPVARYVLLAALSSGVIPDN</sequence>
<evidence type="ECO:0000313" key="1">
    <source>
        <dbReference type="EMBL" id="SOO22655.1"/>
    </source>
</evidence>
<protein>
    <submittedName>
        <fullName evidence="1">Uncharacterized protein</fullName>
    </submittedName>
</protein>